<proteinExistence type="predicted"/>
<organism evidence="20">
    <name type="scientific">Spathaspora passalidarum (strain NRRL Y-27907 / 11-Y1)</name>
    <dbReference type="NCBI Taxonomy" id="619300"/>
    <lineage>
        <taxon>Eukaryota</taxon>
        <taxon>Fungi</taxon>
        <taxon>Dikarya</taxon>
        <taxon>Ascomycota</taxon>
        <taxon>Saccharomycotina</taxon>
        <taxon>Pichiomycetes</taxon>
        <taxon>Debaryomycetaceae</taxon>
        <taxon>Spathaspora</taxon>
    </lineage>
</organism>
<dbReference type="HOGENOM" id="CLU_032568_0_0_1"/>
<dbReference type="OrthoDB" id="17725at2759"/>
<dbReference type="InParanoid" id="G3AVR5"/>
<dbReference type="InterPro" id="IPR013112">
    <property type="entry name" value="FAD-bd_8"/>
</dbReference>
<evidence type="ECO:0000256" key="3">
    <source>
        <dbReference type="ARBA" id="ARBA00022448"/>
    </source>
</evidence>
<dbReference type="SFLD" id="SFLDS00052">
    <property type="entry name" value="Ferric_Reductase_Domain"/>
    <property type="match status" value="1"/>
</dbReference>
<evidence type="ECO:0000256" key="14">
    <source>
        <dbReference type="SAM" id="MobiDB-lite"/>
    </source>
</evidence>
<dbReference type="Pfam" id="PF08022">
    <property type="entry name" value="FAD_binding_8"/>
    <property type="match status" value="1"/>
</dbReference>
<keyword evidence="11" id="KW-0406">Ion transport</keyword>
<dbReference type="PANTHER" id="PTHR32361:SF28">
    <property type="entry name" value="FRP1P"/>
    <property type="match status" value="1"/>
</dbReference>
<dbReference type="SUPFAM" id="SSF63380">
    <property type="entry name" value="Riboflavin synthase domain-like"/>
    <property type="match status" value="1"/>
</dbReference>
<reference evidence="19 20" key="1">
    <citation type="journal article" date="2011" name="Proc. Natl. Acad. Sci. U.S.A.">
        <title>Comparative genomics of xylose-fermenting fungi for enhanced biofuel production.</title>
        <authorList>
            <person name="Wohlbach D.J."/>
            <person name="Kuo A."/>
            <person name="Sato T.K."/>
            <person name="Potts K.M."/>
            <person name="Salamov A.A."/>
            <person name="LaButti K.M."/>
            <person name="Sun H."/>
            <person name="Clum A."/>
            <person name="Pangilinan J.L."/>
            <person name="Lindquist E.A."/>
            <person name="Lucas S."/>
            <person name="Lapidus A."/>
            <person name="Jin M."/>
            <person name="Gunawan C."/>
            <person name="Balan V."/>
            <person name="Dale B.E."/>
            <person name="Jeffries T.W."/>
            <person name="Zinkel R."/>
            <person name="Barry K.W."/>
            <person name="Grigoriev I.V."/>
            <person name="Gasch A.P."/>
        </authorList>
    </citation>
    <scope>NUCLEOTIDE SEQUENCE [LARGE SCALE GENOMIC DNA]</scope>
    <source>
        <strain evidence="20">NRRL Y-27907 / 11-Y1</strain>
    </source>
</reference>
<evidence type="ECO:0000256" key="9">
    <source>
        <dbReference type="ARBA" id="ARBA00022989"/>
    </source>
</evidence>
<dbReference type="EC" id="1.16.1.9" evidence="2"/>
<dbReference type="Proteomes" id="UP000000709">
    <property type="component" value="Unassembled WGS sequence"/>
</dbReference>
<dbReference type="OMA" id="FDSVAFF"/>
<keyword evidence="4" id="KW-1003">Cell membrane</keyword>
<dbReference type="InterPro" id="IPR017938">
    <property type="entry name" value="Riboflavin_synthase-like_b-brl"/>
</dbReference>
<feature type="region of interest" description="Disordered" evidence="14">
    <location>
        <begin position="379"/>
        <end position="402"/>
    </location>
</feature>
<dbReference type="InterPro" id="IPR013130">
    <property type="entry name" value="Fe3_Rdtase_TM_dom"/>
</dbReference>
<feature type="compositionally biased region" description="Low complexity" evidence="14">
    <location>
        <begin position="380"/>
        <end position="391"/>
    </location>
</feature>
<evidence type="ECO:0000256" key="11">
    <source>
        <dbReference type="ARBA" id="ARBA00023065"/>
    </source>
</evidence>
<evidence type="ECO:0000256" key="4">
    <source>
        <dbReference type="ARBA" id="ARBA00022475"/>
    </source>
</evidence>
<keyword evidence="12 15" id="KW-0472">Membrane</keyword>
<evidence type="ECO:0000256" key="1">
    <source>
        <dbReference type="ARBA" id="ARBA00004651"/>
    </source>
</evidence>
<evidence type="ECO:0000259" key="17">
    <source>
        <dbReference type="Pfam" id="PF08022"/>
    </source>
</evidence>
<comment type="catalytic activity">
    <reaction evidence="13">
        <text>2 a Fe(II)-siderophore + NADP(+) + H(+) = 2 a Fe(III)-siderophore + NADPH</text>
        <dbReference type="Rhea" id="RHEA:28795"/>
        <dbReference type="Rhea" id="RHEA-COMP:11342"/>
        <dbReference type="Rhea" id="RHEA-COMP:11344"/>
        <dbReference type="ChEBI" id="CHEBI:15378"/>
        <dbReference type="ChEBI" id="CHEBI:29033"/>
        <dbReference type="ChEBI" id="CHEBI:29034"/>
        <dbReference type="ChEBI" id="CHEBI:57783"/>
        <dbReference type="ChEBI" id="CHEBI:58349"/>
        <dbReference type="EC" id="1.16.1.9"/>
    </reaction>
</comment>
<dbReference type="InterPro" id="IPR013121">
    <property type="entry name" value="Fe_red_NAD-bd_6"/>
</dbReference>
<dbReference type="eggNOG" id="KOG0039">
    <property type="taxonomic scope" value="Eukaryota"/>
</dbReference>
<comment type="subcellular location">
    <subcellularLocation>
        <location evidence="1">Cell membrane</location>
        <topology evidence="1">Multi-pass membrane protein</topology>
    </subcellularLocation>
</comment>
<dbReference type="KEGG" id="spaa:SPAPADRAFT_144529"/>
<gene>
    <name evidence="19" type="ORF">SPAPADRAFT_144529</name>
</gene>
<evidence type="ECO:0000256" key="12">
    <source>
        <dbReference type="ARBA" id="ARBA00023136"/>
    </source>
</evidence>
<feature type="transmembrane region" description="Helical" evidence="15">
    <location>
        <begin position="200"/>
        <end position="220"/>
    </location>
</feature>
<evidence type="ECO:0000259" key="18">
    <source>
        <dbReference type="Pfam" id="PF08030"/>
    </source>
</evidence>
<name>G3AVR5_SPAPN</name>
<accession>G3AVR5</accession>
<keyword evidence="3" id="KW-0813">Transport</keyword>
<evidence type="ECO:0000256" key="2">
    <source>
        <dbReference type="ARBA" id="ARBA00012668"/>
    </source>
</evidence>
<dbReference type="GeneID" id="18870637"/>
<feature type="transmembrane region" description="Helical" evidence="15">
    <location>
        <begin position="159"/>
        <end position="180"/>
    </location>
</feature>
<keyword evidence="6 15" id="KW-0812">Transmembrane</keyword>
<feature type="domain" description="Ferric reductase NAD binding" evidence="18">
    <location>
        <begin position="429"/>
        <end position="591"/>
    </location>
</feature>
<feature type="transmembrane region" description="Helical" evidence="15">
    <location>
        <begin position="87"/>
        <end position="106"/>
    </location>
</feature>
<protein>
    <recommendedName>
        <fullName evidence="2">ferric-chelate reductase (NADPH)</fullName>
        <ecNumber evidence="2">1.16.1.9</ecNumber>
    </recommendedName>
</protein>
<keyword evidence="9 15" id="KW-1133">Transmembrane helix</keyword>
<dbReference type="EMBL" id="GL996506">
    <property type="protein sequence ID" value="EGW30230.1"/>
    <property type="molecule type" value="Genomic_DNA"/>
</dbReference>
<evidence type="ECO:0000256" key="10">
    <source>
        <dbReference type="ARBA" id="ARBA00023002"/>
    </source>
</evidence>
<dbReference type="GO" id="GO:0052851">
    <property type="term" value="F:ferric-chelate reductase (NADPH) activity"/>
    <property type="evidence" value="ECO:0007669"/>
    <property type="project" value="UniProtKB-EC"/>
</dbReference>
<dbReference type="GO" id="GO:0015677">
    <property type="term" value="P:copper ion import"/>
    <property type="evidence" value="ECO:0007669"/>
    <property type="project" value="TreeGrafter"/>
</dbReference>
<feature type="transmembrane region" description="Helical" evidence="15">
    <location>
        <begin position="232"/>
        <end position="248"/>
    </location>
</feature>
<dbReference type="CDD" id="cd06186">
    <property type="entry name" value="NOX_Duox_like_FAD_NADP"/>
    <property type="match status" value="1"/>
</dbReference>
<dbReference type="GO" id="GO:0005886">
    <property type="term" value="C:plasma membrane"/>
    <property type="evidence" value="ECO:0007669"/>
    <property type="project" value="UniProtKB-SubCell"/>
</dbReference>
<dbReference type="Pfam" id="PF01794">
    <property type="entry name" value="Ferric_reduct"/>
    <property type="match status" value="1"/>
</dbReference>
<evidence type="ECO:0000256" key="13">
    <source>
        <dbReference type="ARBA" id="ARBA00048483"/>
    </source>
</evidence>
<feature type="transmembrane region" description="Helical" evidence="15">
    <location>
        <begin position="21"/>
        <end position="43"/>
    </location>
</feature>
<sequence>MTSTIPFDQQYFVETERNRKYQWLSFIFGILIFIAHGLLFFWLPRYLRLKREIKAMKYRPFFVFLEHWETLNRCFCFKIPFINKNYYYKPSLLILFSVFIAINARFSMMETSDIDYLPQYYVISKRVGRVAMGNMPAVYIMVTKNDFVAALTGLSPDRLVFYHFWFSRLIYFMIVAHIVVGTKYWNAVGFKKMLTIPPQIFGWIAFGCFTMLVFGNLKFIRQYAFDFFMVKHRIYSFIFLLLAFFHNGGNKAMVILAVHLLVIDRIVGRVFGIIHRVKSPTKSWSEFEILDDDTLKVTVPMKMSKTDVNKWYNLLLPKYGTWKAGSHVLLNVGKISLFQYHPFTIVSMPETGKMVMIIKKKNGFTKKLYNRKENKDKDLSFSSSVSSQESPSDSEPEPDYKRVTDPNIVKMKAGINGPFFPKHQPLITFDSVAFFAIGVGASFIFPICLDLLQEIEKRELENDYMGRPSNPTISIYWSVRNFADISWYSESMYKLSKYINSRKLLMQIYITREINETITENSVITSTSKADSDFSSPDVLTEKFYGSRMDVQKLVQGQAAALNFPEENSYRSFAVLSCGSEDFGKTVEMECQKLRGKKEAPNIYFYNESF</sequence>
<dbReference type="Gene3D" id="3.40.50.80">
    <property type="entry name" value="Nucleotide-binding domain of ferredoxin-NADP reductase (FNR) module"/>
    <property type="match status" value="1"/>
</dbReference>
<evidence type="ECO:0000313" key="20">
    <source>
        <dbReference type="Proteomes" id="UP000000709"/>
    </source>
</evidence>
<dbReference type="InterPro" id="IPR051410">
    <property type="entry name" value="Ferric/Cupric_Reductase"/>
</dbReference>
<keyword evidence="5" id="KW-0285">Flavoprotein</keyword>
<dbReference type="RefSeq" id="XP_007377996.1">
    <property type="nucleotide sequence ID" value="XM_007377934.1"/>
</dbReference>
<keyword evidence="20" id="KW-1185">Reference proteome</keyword>
<evidence type="ECO:0000256" key="5">
    <source>
        <dbReference type="ARBA" id="ARBA00022630"/>
    </source>
</evidence>
<dbReference type="InterPro" id="IPR039261">
    <property type="entry name" value="FNR_nucleotide-bd"/>
</dbReference>
<dbReference type="Pfam" id="PF08030">
    <property type="entry name" value="NAD_binding_6"/>
    <property type="match status" value="1"/>
</dbReference>
<keyword evidence="8" id="KW-0249">Electron transport</keyword>
<keyword evidence="10" id="KW-0560">Oxidoreductase</keyword>
<dbReference type="SFLD" id="SFLDG01168">
    <property type="entry name" value="Ferric_reductase_subgroup_(FRE"/>
    <property type="match status" value="1"/>
</dbReference>
<feature type="domain" description="Ferric oxidoreductase" evidence="16">
    <location>
        <begin position="128"/>
        <end position="242"/>
    </location>
</feature>
<feature type="domain" description="FAD-binding 8" evidence="17">
    <location>
        <begin position="318"/>
        <end position="418"/>
    </location>
</feature>
<evidence type="ECO:0000256" key="6">
    <source>
        <dbReference type="ARBA" id="ARBA00022692"/>
    </source>
</evidence>
<evidence type="ECO:0000256" key="7">
    <source>
        <dbReference type="ARBA" id="ARBA00022827"/>
    </source>
</evidence>
<keyword evidence="7" id="KW-0274">FAD</keyword>
<dbReference type="STRING" id="619300.G3AVR5"/>
<evidence type="ECO:0000256" key="15">
    <source>
        <dbReference type="SAM" id="Phobius"/>
    </source>
</evidence>
<evidence type="ECO:0000259" key="16">
    <source>
        <dbReference type="Pfam" id="PF01794"/>
    </source>
</evidence>
<dbReference type="PANTHER" id="PTHR32361">
    <property type="entry name" value="FERRIC/CUPRIC REDUCTASE TRANSMEMBRANE COMPONENT"/>
    <property type="match status" value="1"/>
</dbReference>
<dbReference type="AlphaFoldDB" id="G3AVR5"/>
<dbReference type="GO" id="GO:0006826">
    <property type="term" value="P:iron ion transport"/>
    <property type="evidence" value="ECO:0007669"/>
    <property type="project" value="UniProtKB-ARBA"/>
</dbReference>
<evidence type="ECO:0000313" key="19">
    <source>
        <dbReference type="EMBL" id="EGW30230.1"/>
    </source>
</evidence>
<evidence type="ECO:0000256" key="8">
    <source>
        <dbReference type="ARBA" id="ARBA00022982"/>
    </source>
</evidence>
<dbReference type="GO" id="GO:0006879">
    <property type="term" value="P:intracellular iron ion homeostasis"/>
    <property type="evidence" value="ECO:0007669"/>
    <property type="project" value="TreeGrafter"/>
</dbReference>